<dbReference type="CDD" id="cd24067">
    <property type="entry name" value="ASKHA_NBD_ROK_BsFRK-like"/>
    <property type="match status" value="1"/>
</dbReference>
<dbReference type="GO" id="GO:0046872">
    <property type="term" value="F:metal ion binding"/>
    <property type="evidence" value="ECO:0007669"/>
    <property type="project" value="UniProtKB-KW"/>
</dbReference>
<dbReference type="OrthoDB" id="9783435at2"/>
<evidence type="ECO:0000256" key="1">
    <source>
        <dbReference type="ARBA" id="ARBA00001946"/>
    </source>
</evidence>
<protein>
    <recommendedName>
        <fullName evidence="5">fructokinase</fullName>
        <ecNumber evidence="5">2.7.1.4</ecNumber>
    </recommendedName>
</protein>
<dbReference type="AlphaFoldDB" id="A0A1H8B299"/>
<dbReference type="InterPro" id="IPR000600">
    <property type="entry name" value="ROK"/>
</dbReference>
<dbReference type="GO" id="GO:0008865">
    <property type="term" value="F:fructokinase activity"/>
    <property type="evidence" value="ECO:0007669"/>
    <property type="project" value="UniProtKB-EC"/>
</dbReference>
<evidence type="ECO:0000313" key="8">
    <source>
        <dbReference type="Proteomes" id="UP000199206"/>
    </source>
</evidence>
<accession>A0A1H8B299</accession>
<keyword evidence="7" id="KW-0418">Kinase</keyword>
<organism evidence="7 8">
    <name type="scientific">Sphingomonas gellani</name>
    <dbReference type="NCBI Taxonomy" id="1166340"/>
    <lineage>
        <taxon>Bacteria</taxon>
        <taxon>Pseudomonadati</taxon>
        <taxon>Pseudomonadota</taxon>
        <taxon>Alphaproteobacteria</taxon>
        <taxon>Sphingomonadales</taxon>
        <taxon>Sphingomonadaceae</taxon>
        <taxon>Sphingomonas</taxon>
    </lineage>
</organism>
<proteinExistence type="predicted"/>
<evidence type="ECO:0000256" key="5">
    <source>
        <dbReference type="ARBA" id="ARBA00038887"/>
    </source>
</evidence>
<evidence type="ECO:0000313" key="7">
    <source>
        <dbReference type="EMBL" id="SEM77112.1"/>
    </source>
</evidence>
<dbReference type="InterPro" id="IPR049874">
    <property type="entry name" value="ROK_cs"/>
</dbReference>
<dbReference type="EC" id="2.7.1.4" evidence="5"/>
<dbReference type="Gene3D" id="3.30.420.40">
    <property type="match status" value="2"/>
</dbReference>
<evidence type="ECO:0000256" key="3">
    <source>
        <dbReference type="ARBA" id="ARBA00022833"/>
    </source>
</evidence>
<dbReference type="STRING" id="1166340.SAMN05192583_1174"/>
<comment type="cofactor">
    <cofactor evidence="1">
        <name>Mg(2+)</name>
        <dbReference type="ChEBI" id="CHEBI:18420"/>
    </cofactor>
</comment>
<keyword evidence="7" id="KW-0808">Transferase</keyword>
<gene>
    <name evidence="7" type="ORF">SAMN05192583_1174</name>
</gene>
<dbReference type="PANTHER" id="PTHR42742">
    <property type="entry name" value="TRANSCRIPTIONAL REPRESSOR MPRA"/>
    <property type="match status" value="1"/>
</dbReference>
<dbReference type="PANTHER" id="PTHR42742:SF3">
    <property type="entry name" value="FRUCTOKINASE"/>
    <property type="match status" value="1"/>
</dbReference>
<keyword evidence="8" id="KW-1185">Reference proteome</keyword>
<dbReference type="InterPro" id="IPR043129">
    <property type="entry name" value="ATPase_NBD"/>
</dbReference>
<keyword evidence="4" id="KW-0460">Magnesium</keyword>
<keyword evidence="2" id="KW-0479">Metal-binding</keyword>
<name>A0A1H8B299_9SPHN</name>
<dbReference type="InterPro" id="IPR051804">
    <property type="entry name" value="Carb_Metab_Reg_Kinase/Isom"/>
</dbReference>
<dbReference type="SUPFAM" id="SSF53067">
    <property type="entry name" value="Actin-like ATPase domain"/>
    <property type="match status" value="1"/>
</dbReference>
<keyword evidence="3" id="KW-0862">Zinc</keyword>
<evidence type="ECO:0000256" key="6">
    <source>
        <dbReference type="ARBA" id="ARBA00048451"/>
    </source>
</evidence>
<reference evidence="8" key="1">
    <citation type="submission" date="2016-10" db="EMBL/GenBank/DDBJ databases">
        <authorList>
            <person name="Varghese N."/>
            <person name="Submissions S."/>
        </authorList>
    </citation>
    <scope>NUCLEOTIDE SEQUENCE [LARGE SCALE GENOMIC DNA]</scope>
    <source>
        <strain evidence="8">S6-262</strain>
    </source>
</reference>
<comment type="catalytic activity">
    <reaction evidence="6">
        <text>D-fructose + ATP = D-fructose 6-phosphate + ADP + H(+)</text>
        <dbReference type="Rhea" id="RHEA:16125"/>
        <dbReference type="ChEBI" id="CHEBI:15378"/>
        <dbReference type="ChEBI" id="CHEBI:30616"/>
        <dbReference type="ChEBI" id="CHEBI:37721"/>
        <dbReference type="ChEBI" id="CHEBI:61527"/>
        <dbReference type="ChEBI" id="CHEBI:456216"/>
        <dbReference type="EC" id="2.7.1.4"/>
    </reaction>
</comment>
<evidence type="ECO:0000256" key="4">
    <source>
        <dbReference type="ARBA" id="ARBA00022842"/>
    </source>
</evidence>
<sequence>MTALPLLAGVELGGTKCVCILARGPDAIEEEVRIPTTRPDETLAAVEAVLERWRGFAALGIASFGPVSIDRHAGDYGHVTATPKPGWSGADIAGRLARVAGVPTGFHTDVVGAALAEARWGAAEGLADMAYVTVGTGIGAGLIAGGRPVDGLGHGEFGHLRPVRMAGDDWVGACPFHGACVEGLASGPAIKARAGQSAESLDLHDPVWDGVAHALGQLCHALVLTGVPRRIVMGGGVMVGMPHLFPMIRTATTRSLAGYVSSPDVALADTFVVPAALGGRAGPLGAILLGAQALEERLGAAFTTS</sequence>
<dbReference type="EMBL" id="FOCF01000002">
    <property type="protein sequence ID" value="SEM77112.1"/>
    <property type="molecule type" value="Genomic_DNA"/>
</dbReference>
<dbReference type="Pfam" id="PF00480">
    <property type="entry name" value="ROK"/>
    <property type="match status" value="1"/>
</dbReference>
<evidence type="ECO:0000256" key="2">
    <source>
        <dbReference type="ARBA" id="ARBA00022723"/>
    </source>
</evidence>
<dbReference type="Proteomes" id="UP000199206">
    <property type="component" value="Unassembled WGS sequence"/>
</dbReference>
<dbReference type="RefSeq" id="WP_093664510.1">
    <property type="nucleotide sequence ID" value="NZ_FOCF01000002.1"/>
</dbReference>
<dbReference type="PROSITE" id="PS01125">
    <property type="entry name" value="ROK"/>
    <property type="match status" value="1"/>
</dbReference>